<protein>
    <submittedName>
        <fullName evidence="2">Uncharacterized protein</fullName>
    </submittedName>
</protein>
<dbReference type="InParanoid" id="A0A251SLU0"/>
<reference evidence="1 3" key="1">
    <citation type="journal article" date="2017" name="Nature">
        <title>The sunflower genome provides insights into oil metabolism, flowering and Asterid evolution.</title>
        <authorList>
            <person name="Badouin H."/>
            <person name="Gouzy J."/>
            <person name="Grassa C.J."/>
            <person name="Murat F."/>
            <person name="Staton S.E."/>
            <person name="Cottret L."/>
            <person name="Lelandais-Briere C."/>
            <person name="Owens G.L."/>
            <person name="Carrere S."/>
            <person name="Mayjonade B."/>
            <person name="Legrand L."/>
            <person name="Gill N."/>
            <person name="Kane N.C."/>
            <person name="Bowers J.E."/>
            <person name="Hubner S."/>
            <person name="Bellec A."/>
            <person name="Berard A."/>
            <person name="Berges H."/>
            <person name="Blanchet N."/>
            <person name="Boniface M.C."/>
            <person name="Brunel D."/>
            <person name="Catrice O."/>
            <person name="Chaidir N."/>
            <person name="Claudel C."/>
            <person name="Donnadieu C."/>
            <person name="Faraut T."/>
            <person name="Fievet G."/>
            <person name="Helmstetter N."/>
            <person name="King M."/>
            <person name="Knapp S.J."/>
            <person name="Lai Z."/>
            <person name="Le Paslier M.C."/>
            <person name="Lippi Y."/>
            <person name="Lorenzon L."/>
            <person name="Mandel J.R."/>
            <person name="Marage G."/>
            <person name="Marchand G."/>
            <person name="Marquand E."/>
            <person name="Bret-Mestries E."/>
            <person name="Morien E."/>
            <person name="Nambeesan S."/>
            <person name="Nguyen T."/>
            <person name="Pegot-Espagnet P."/>
            <person name="Pouilly N."/>
            <person name="Raftis F."/>
            <person name="Sallet E."/>
            <person name="Schiex T."/>
            <person name="Thomas J."/>
            <person name="Vandecasteele C."/>
            <person name="Vares D."/>
            <person name="Vear F."/>
            <person name="Vautrin S."/>
            <person name="Crespi M."/>
            <person name="Mangin B."/>
            <person name="Burke J.M."/>
            <person name="Salse J."/>
            <person name="Munos S."/>
            <person name="Vincourt P."/>
            <person name="Rieseberg L.H."/>
            <person name="Langlade N.B."/>
        </authorList>
    </citation>
    <scope>NUCLEOTIDE SEQUENCE [LARGE SCALE GENOMIC DNA]</scope>
    <source>
        <strain evidence="3">cv. SF193</strain>
        <tissue evidence="1">Leaves</tissue>
    </source>
</reference>
<evidence type="ECO:0000313" key="2">
    <source>
        <dbReference type="EMBL" id="OTF99511.1"/>
    </source>
</evidence>
<evidence type="ECO:0000313" key="1">
    <source>
        <dbReference type="EMBL" id="KAF5761263.1"/>
    </source>
</evidence>
<dbReference type="Proteomes" id="UP000215914">
    <property type="component" value="Chromosome 14"/>
</dbReference>
<dbReference type="EMBL" id="CM007903">
    <property type="protein sequence ID" value="OTF99511.1"/>
    <property type="molecule type" value="Genomic_DNA"/>
</dbReference>
<gene>
    <name evidence="2" type="ORF">HannXRQ_Chr14g0457421</name>
    <name evidence="1" type="ORF">HanXRQr2_Chr16g0763011</name>
</gene>
<sequence length="75" mass="8869">MLELRILEECWLKHSLKICFESSSVHGNCILYKIWKHDGKLGPILYSTIYDGLKIQRNEQSNRKYLSKPIKHNLP</sequence>
<dbReference type="AlphaFoldDB" id="A0A251SLU0"/>
<reference evidence="1" key="3">
    <citation type="submission" date="2020-06" db="EMBL/GenBank/DDBJ databases">
        <title>Helianthus annuus Genome sequencing and assembly Release 2.</title>
        <authorList>
            <person name="Gouzy J."/>
            <person name="Langlade N."/>
            <person name="Munos S."/>
        </authorList>
    </citation>
    <scope>NUCLEOTIDE SEQUENCE</scope>
    <source>
        <tissue evidence="1">Leaves</tissue>
    </source>
</reference>
<dbReference type="Gramene" id="mRNA:HanXRQr2_Chr16g0763011">
    <property type="protein sequence ID" value="CDS:HanXRQr2_Chr16g0763011.1"/>
    <property type="gene ID" value="HanXRQr2_Chr16g0763011"/>
</dbReference>
<proteinExistence type="predicted"/>
<name>A0A251SLU0_HELAN</name>
<evidence type="ECO:0000313" key="3">
    <source>
        <dbReference type="Proteomes" id="UP000215914"/>
    </source>
</evidence>
<reference evidence="2" key="2">
    <citation type="submission" date="2017-02" db="EMBL/GenBank/DDBJ databases">
        <title>Sunflower complete genome.</title>
        <authorList>
            <person name="Langlade N."/>
            <person name="Munos S."/>
        </authorList>
    </citation>
    <scope>NUCLEOTIDE SEQUENCE [LARGE SCALE GENOMIC DNA]</scope>
    <source>
        <tissue evidence="2">Leaves</tissue>
    </source>
</reference>
<accession>A0A251SLU0</accession>
<dbReference type="EMBL" id="MNCJ02000331">
    <property type="protein sequence ID" value="KAF5761263.1"/>
    <property type="molecule type" value="Genomic_DNA"/>
</dbReference>
<keyword evidence="3" id="KW-1185">Reference proteome</keyword>
<organism evidence="2 3">
    <name type="scientific">Helianthus annuus</name>
    <name type="common">Common sunflower</name>
    <dbReference type="NCBI Taxonomy" id="4232"/>
    <lineage>
        <taxon>Eukaryota</taxon>
        <taxon>Viridiplantae</taxon>
        <taxon>Streptophyta</taxon>
        <taxon>Embryophyta</taxon>
        <taxon>Tracheophyta</taxon>
        <taxon>Spermatophyta</taxon>
        <taxon>Magnoliopsida</taxon>
        <taxon>eudicotyledons</taxon>
        <taxon>Gunneridae</taxon>
        <taxon>Pentapetalae</taxon>
        <taxon>asterids</taxon>
        <taxon>campanulids</taxon>
        <taxon>Asterales</taxon>
        <taxon>Asteraceae</taxon>
        <taxon>Asteroideae</taxon>
        <taxon>Heliantheae alliance</taxon>
        <taxon>Heliantheae</taxon>
        <taxon>Helianthus</taxon>
    </lineage>
</organism>